<dbReference type="Gene3D" id="2.160.20.10">
    <property type="entry name" value="Single-stranded right-handed beta-helix, Pectin lyase-like"/>
    <property type="match status" value="2"/>
</dbReference>
<accession>A0A8J7L8H7</accession>
<dbReference type="AlphaFoldDB" id="A0A8J7L8H7"/>
<dbReference type="InterPro" id="IPR008638">
    <property type="entry name" value="FhaB/CdiA-like_TPS"/>
</dbReference>
<dbReference type="InterPro" id="IPR012334">
    <property type="entry name" value="Pectin_lyas_fold"/>
</dbReference>
<evidence type="ECO:0000259" key="2">
    <source>
        <dbReference type="SMART" id="SM00912"/>
    </source>
</evidence>
<dbReference type="Pfam" id="PF05860">
    <property type="entry name" value="TPS"/>
    <property type="match status" value="1"/>
</dbReference>
<dbReference type="Proteomes" id="UP000632766">
    <property type="component" value="Unassembled WGS sequence"/>
</dbReference>
<reference evidence="3 4" key="1">
    <citation type="journal article" date="2021" name="Int. J. Syst. Evol. Microbiol.">
        <title>Amazonocrinis nigriterrae gen. nov., sp. nov., Atlanticothrix silvestris gen. nov., sp. nov. and Dendronalium phyllosphericum gen. nov., sp. nov., nostocacean cyanobacteria from Brazilian environments.</title>
        <authorList>
            <person name="Alvarenga D.O."/>
            <person name="Andreote A.P.D."/>
            <person name="Branco L.H.Z."/>
            <person name="Delbaje E."/>
            <person name="Cruz R.B."/>
            <person name="Varani A.M."/>
            <person name="Fiore M.F."/>
        </authorList>
    </citation>
    <scope>NUCLEOTIDE SEQUENCE [LARGE SCALE GENOMIC DNA]</scope>
    <source>
        <strain evidence="3 4">CENA67</strain>
    </source>
</reference>
<feature type="region of interest" description="Disordered" evidence="1">
    <location>
        <begin position="786"/>
        <end position="805"/>
    </location>
</feature>
<dbReference type="SUPFAM" id="SSF51126">
    <property type="entry name" value="Pectin lyase-like"/>
    <property type="match status" value="3"/>
</dbReference>
<sequence>MQGLRRSLFFITLPLVTLECLASLDTAKGQIIPDNSLGAEKSVVNSNANIDQIDGGARRGANLFHSFQEFNVGQQGKAYFTNPAGIENILSRVTGKNPSNIFGILGVSGNANLFFINPNGIVFGPDARLDMHGSFLASTANSLLFDGGLEFSASNPQAPSMLTVNIPIGLQFRKNPGKITNQSVADDLGLQVDPGKTLSIVGGDISLDGGRFTAAGGQVALGSLAGTGTVGLNSDASLSFPDSVTRGNVSLTNGAQLSTSTYAQGNAGSIKIKARSLTMNDQASLTTSTFATQDTTGQPSSGGTILLQVDDAIKLDNSDIQNNLESGGVGKGGEIKIKTGLLSLLNGSQIQTLVRGAYENQPAGKGNAGNINIQANDVILEGVSNTNLAPTKEIFPSSIRSEVQSNAQGNAGSIKIKARSLTMNDQASLTTSTFATQDTTGQPSRAGMISLQADDGIKLGNSSYIFNNVESGAVGQGGEVKIKTGSLLLLNGSQIQTIVRGAYENQLAGKGNAGNITIHANKDVIFDGFSNTDLAGRQDIFFSGITSDVESGVKGNAGNIEITTPKDIRLDNKASIRANTSGGKGNITLHPRDLILRRNSNITTNAEGAATGGNITINTDNLVALEDSDITANAEESYGGKVRITAKRIFKSQDSDITASSELGPEFSGEVKLNLANVDPSHGLVELPKNVVDPTEQIAQNPCQRGVGSKFTITGRGGLPPSPNEATSGDAVRVDLVEPAPGGSRGAEEQGSRGAGEKIESTVTKPIVPAQGWILNKKGEVILTAYDPTGTGSQRPVNSDICPVP</sequence>
<dbReference type="RefSeq" id="WP_198126324.1">
    <property type="nucleotide sequence ID" value="NZ_JAECZC010000044.1"/>
</dbReference>
<dbReference type="InterPro" id="IPR011050">
    <property type="entry name" value="Pectin_lyase_fold/virulence"/>
</dbReference>
<name>A0A8J7L8H7_9NOST</name>
<evidence type="ECO:0000256" key="1">
    <source>
        <dbReference type="SAM" id="MobiDB-lite"/>
    </source>
</evidence>
<gene>
    <name evidence="3" type="ORF">I8748_20240</name>
</gene>
<dbReference type="SMART" id="SM00912">
    <property type="entry name" value="Haemagg_act"/>
    <property type="match status" value="1"/>
</dbReference>
<dbReference type="EMBL" id="JAECZC010000044">
    <property type="protein sequence ID" value="MBH8564484.1"/>
    <property type="molecule type" value="Genomic_DNA"/>
</dbReference>
<feature type="compositionally biased region" description="Basic and acidic residues" evidence="1">
    <location>
        <begin position="746"/>
        <end position="760"/>
    </location>
</feature>
<keyword evidence="4" id="KW-1185">Reference proteome</keyword>
<protein>
    <submittedName>
        <fullName evidence="3">Filamentous hemagglutinin N-terminal domain-containing protein</fullName>
    </submittedName>
</protein>
<evidence type="ECO:0000313" key="4">
    <source>
        <dbReference type="Proteomes" id="UP000632766"/>
    </source>
</evidence>
<evidence type="ECO:0000313" key="3">
    <source>
        <dbReference type="EMBL" id="MBH8564484.1"/>
    </source>
</evidence>
<comment type="caution">
    <text evidence="3">The sequence shown here is derived from an EMBL/GenBank/DDBJ whole genome shotgun (WGS) entry which is preliminary data.</text>
</comment>
<feature type="domain" description="Filamentous haemagglutinin FhaB/tRNA nuclease CdiA-like TPS" evidence="2">
    <location>
        <begin position="34"/>
        <end position="146"/>
    </location>
</feature>
<feature type="region of interest" description="Disordered" evidence="1">
    <location>
        <begin position="737"/>
        <end position="760"/>
    </location>
</feature>
<organism evidence="3 4">
    <name type="scientific">Amazonocrinis nigriterrae CENA67</name>
    <dbReference type="NCBI Taxonomy" id="2794033"/>
    <lineage>
        <taxon>Bacteria</taxon>
        <taxon>Bacillati</taxon>
        <taxon>Cyanobacteriota</taxon>
        <taxon>Cyanophyceae</taxon>
        <taxon>Nostocales</taxon>
        <taxon>Nostocaceae</taxon>
        <taxon>Amazonocrinis</taxon>
        <taxon>Amazonocrinis nigriterrae</taxon>
    </lineage>
</organism>
<dbReference type="NCBIfam" id="TIGR01901">
    <property type="entry name" value="adhes_NPXG"/>
    <property type="match status" value="1"/>
</dbReference>
<proteinExistence type="predicted"/>